<organism evidence="1 2">
    <name type="scientific">Thalictrum thalictroides</name>
    <name type="common">Rue-anemone</name>
    <name type="synonym">Anemone thalictroides</name>
    <dbReference type="NCBI Taxonomy" id="46969"/>
    <lineage>
        <taxon>Eukaryota</taxon>
        <taxon>Viridiplantae</taxon>
        <taxon>Streptophyta</taxon>
        <taxon>Embryophyta</taxon>
        <taxon>Tracheophyta</taxon>
        <taxon>Spermatophyta</taxon>
        <taxon>Magnoliopsida</taxon>
        <taxon>Ranunculales</taxon>
        <taxon>Ranunculaceae</taxon>
        <taxon>Thalictroideae</taxon>
        <taxon>Thalictrum</taxon>
    </lineage>
</organism>
<comment type="caution">
    <text evidence="1">The sequence shown here is derived from an EMBL/GenBank/DDBJ whole genome shotgun (WGS) entry which is preliminary data.</text>
</comment>
<gene>
    <name evidence="1" type="ORF">FRX31_004642</name>
</gene>
<keyword evidence="2" id="KW-1185">Reference proteome</keyword>
<name>A0A7J6XBE7_THATH</name>
<reference evidence="1 2" key="1">
    <citation type="submission" date="2020-06" db="EMBL/GenBank/DDBJ databases">
        <title>Transcriptomic and genomic resources for Thalictrum thalictroides and T. hernandezii: Facilitating candidate gene discovery in an emerging model plant lineage.</title>
        <authorList>
            <person name="Arias T."/>
            <person name="Riano-Pachon D.M."/>
            <person name="Di Stilio V.S."/>
        </authorList>
    </citation>
    <scope>NUCLEOTIDE SEQUENCE [LARGE SCALE GENOMIC DNA]</scope>
    <source>
        <strain evidence="2">cv. WT478/WT964</strain>
        <tissue evidence="1">Leaves</tissue>
    </source>
</reference>
<dbReference type="AlphaFoldDB" id="A0A7J6XBE7"/>
<evidence type="ECO:0000313" key="1">
    <source>
        <dbReference type="EMBL" id="KAF5205770.1"/>
    </source>
</evidence>
<proteinExistence type="predicted"/>
<dbReference type="EMBL" id="JABWDY010003660">
    <property type="protein sequence ID" value="KAF5205770.1"/>
    <property type="molecule type" value="Genomic_DNA"/>
</dbReference>
<evidence type="ECO:0000313" key="2">
    <source>
        <dbReference type="Proteomes" id="UP000554482"/>
    </source>
</evidence>
<sequence>MVGIEGMDVGMVGKAMEGRGGRVTCGPVGMVVGMVGIEIEGIGGSVTFEMVGIVGIGRDGMGGSVTAGTVGMVGNVGFGKVGIGKVGIVGNGGNVGIGRVGTTGKAGAGGVSRRWRAAWLILMLKNDNATKKKAMNCLHEAMVYCEPEAFKLL</sequence>
<dbReference type="Proteomes" id="UP000554482">
    <property type="component" value="Unassembled WGS sequence"/>
</dbReference>
<accession>A0A7J6XBE7</accession>
<protein>
    <submittedName>
        <fullName evidence="1">Uncharacterized protein</fullName>
    </submittedName>
</protein>